<dbReference type="PANTHER" id="PTHR30592:SF1">
    <property type="entry name" value="SULFUR CARRIER PROTEIN FDHD"/>
    <property type="match status" value="1"/>
</dbReference>
<sequence length="267" mass="28401">MSKPRAWSRPVPRDAWSDGQARPGAREVPEETPVALVYDASTYAVMMATPADLEDFAIGFSLTEGVVDAPDQIRGLEIVDQPLGVEIRMWLAPDRAARLAERRRMMAGPTGCGLCGIDSLEQAVRRWPPVGGKETRLTADDILAAMAALDAAQPLGAATRAAHAASFWRGGLIASREDVGRHNALDKLIGAMARTKEEAANGAVLLTSRVSIEMVQKTARLGAPILVAVSAPTALAVRTAEEAGITLIAVAREDGFEVFTHSQRISA</sequence>
<dbReference type="InterPro" id="IPR003786">
    <property type="entry name" value="FdhD"/>
</dbReference>
<evidence type="ECO:0000313" key="6">
    <source>
        <dbReference type="Proteomes" id="UP000676409"/>
    </source>
</evidence>
<proteinExistence type="inferred from homology"/>
<dbReference type="Proteomes" id="UP000676409">
    <property type="component" value="Chromosome"/>
</dbReference>
<keyword evidence="6" id="KW-1185">Reference proteome</keyword>
<comment type="similarity">
    <text evidence="3">Belongs to the FdhD family.</text>
</comment>
<dbReference type="Gene3D" id="3.40.140.10">
    <property type="entry name" value="Cytidine Deaminase, domain 2"/>
    <property type="match status" value="1"/>
</dbReference>
<dbReference type="InterPro" id="IPR016193">
    <property type="entry name" value="Cytidine_deaminase-like"/>
</dbReference>
<dbReference type="HAMAP" id="MF_00187">
    <property type="entry name" value="FdhD"/>
    <property type="match status" value="1"/>
</dbReference>
<evidence type="ECO:0000313" key="5">
    <source>
        <dbReference type="EMBL" id="QUD87168.1"/>
    </source>
</evidence>
<protein>
    <recommendedName>
        <fullName evidence="3">Sulfur carrier protein FdhD</fullName>
    </recommendedName>
</protein>
<organism evidence="5 6">
    <name type="scientific">Phenylobacterium montanum</name>
    <dbReference type="NCBI Taxonomy" id="2823693"/>
    <lineage>
        <taxon>Bacteria</taxon>
        <taxon>Pseudomonadati</taxon>
        <taxon>Pseudomonadota</taxon>
        <taxon>Alphaproteobacteria</taxon>
        <taxon>Caulobacterales</taxon>
        <taxon>Caulobacteraceae</taxon>
        <taxon>Phenylobacterium</taxon>
    </lineage>
</organism>
<evidence type="ECO:0000256" key="2">
    <source>
        <dbReference type="ARBA" id="ARBA00023150"/>
    </source>
</evidence>
<dbReference type="NCBIfam" id="TIGR00129">
    <property type="entry name" value="fdhD_narQ"/>
    <property type="match status" value="1"/>
</dbReference>
<dbReference type="RefSeq" id="WP_211937220.1">
    <property type="nucleotide sequence ID" value="NZ_CP073078.1"/>
</dbReference>
<evidence type="ECO:0000256" key="4">
    <source>
        <dbReference type="SAM" id="MobiDB-lite"/>
    </source>
</evidence>
<dbReference type="EMBL" id="CP073078">
    <property type="protein sequence ID" value="QUD87168.1"/>
    <property type="molecule type" value="Genomic_DNA"/>
</dbReference>
<evidence type="ECO:0000256" key="3">
    <source>
        <dbReference type="HAMAP-Rule" id="MF_00187"/>
    </source>
</evidence>
<comment type="function">
    <text evidence="3">Required for formate dehydrogenase (FDH) activity. Acts as a sulfur carrier protein that transfers sulfur from IscS to the molybdenum cofactor prior to its insertion into FDH.</text>
</comment>
<dbReference type="Pfam" id="PF02634">
    <property type="entry name" value="FdhD-NarQ"/>
    <property type="match status" value="1"/>
</dbReference>
<name>A0A975ITW0_9CAUL</name>
<dbReference type="KEGG" id="caul:KCG34_19215"/>
<feature type="active site" description="Cysteine persulfide intermediate" evidence="3">
    <location>
        <position position="112"/>
    </location>
</feature>
<dbReference type="SUPFAM" id="SSF53927">
    <property type="entry name" value="Cytidine deaminase-like"/>
    <property type="match status" value="1"/>
</dbReference>
<evidence type="ECO:0000256" key="1">
    <source>
        <dbReference type="ARBA" id="ARBA00022490"/>
    </source>
</evidence>
<dbReference type="AlphaFoldDB" id="A0A975ITW0"/>
<comment type="subcellular location">
    <subcellularLocation>
        <location evidence="3">Cytoplasm</location>
    </subcellularLocation>
</comment>
<keyword evidence="2 3" id="KW-0501">Molybdenum cofactor biosynthesis</keyword>
<dbReference type="PANTHER" id="PTHR30592">
    <property type="entry name" value="FORMATE DEHYDROGENASE"/>
    <property type="match status" value="1"/>
</dbReference>
<gene>
    <name evidence="3 5" type="primary">fdhD</name>
    <name evidence="5" type="ORF">KCG34_19215</name>
</gene>
<dbReference type="GO" id="GO:0016783">
    <property type="term" value="F:sulfurtransferase activity"/>
    <property type="evidence" value="ECO:0007669"/>
    <property type="project" value="InterPro"/>
</dbReference>
<dbReference type="Gene3D" id="3.10.20.10">
    <property type="match status" value="1"/>
</dbReference>
<dbReference type="GO" id="GO:0005737">
    <property type="term" value="C:cytoplasm"/>
    <property type="evidence" value="ECO:0007669"/>
    <property type="project" value="UniProtKB-SubCell"/>
</dbReference>
<comment type="caution">
    <text evidence="3">Lacks conserved residue(s) required for the propagation of feature annotation.</text>
</comment>
<feature type="region of interest" description="Disordered" evidence="4">
    <location>
        <begin position="1"/>
        <end position="28"/>
    </location>
</feature>
<dbReference type="GO" id="GO:0097163">
    <property type="term" value="F:sulfur carrier activity"/>
    <property type="evidence" value="ECO:0007669"/>
    <property type="project" value="UniProtKB-UniRule"/>
</dbReference>
<dbReference type="GO" id="GO:0006777">
    <property type="term" value="P:Mo-molybdopterin cofactor biosynthetic process"/>
    <property type="evidence" value="ECO:0007669"/>
    <property type="project" value="UniProtKB-UniRule"/>
</dbReference>
<dbReference type="PIRSF" id="PIRSF015626">
    <property type="entry name" value="FdhD"/>
    <property type="match status" value="1"/>
</dbReference>
<accession>A0A975ITW0</accession>
<reference evidence="5" key="1">
    <citation type="submission" date="2021-04" db="EMBL/GenBank/DDBJ databases">
        <title>The complete genome sequence of Caulobacter sp. S6.</title>
        <authorList>
            <person name="Tang Y."/>
            <person name="Ouyang W."/>
            <person name="Liu Q."/>
            <person name="Huang B."/>
            <person name="Guo Z."/>
            <person name="Lei P."/>
        </authorList>
    </citation>
    <scope>NUCLEOTIDE SEQUENCE</scope>
    <source>
        <strain evidence="5">S6</strain>
    </source>
</reference>
<keyword evidence="1 3" id="KW-0963">Cytoplasm</keyword>